<dbReference type="Proteomes" id="UP000030856">
    <property type="component" value="Unassembled WGS sequence"/>
</dbReference>
<comment type="caution">
    <text evidence="1">The sequence shown here is derived from an EMBL/GenBank/DDBJ whole genome shotgun (WGS) entry which is preliminary data.</text>
</comment>
<name>A0A0B0H193_SOVGS</name>
<dbReference type="EMBL" id="JRAA01000009">
    <property type="protein sequence ID" value="KHF23983.1"/>
    <property type="molecule type" value="Genomic_DNA"/>
</dbReference>
<protein>
    <submittedName>
        <fullName evidence="1">Uncharacterized protein</fullName>
    </submittedName>
</protein>
<keyword evidence="2" id="KW-1185">Reference proteome</keyword>
<reference evidence="1 2" key="1">
    <citation type="journal article" date="2014" name="BMC Genomics">
        <title>The genome of the intracellular bacterium of the coastal bivalve, Solemya velum: a blueprint for thriving in and out of symbiosis.</title>
        <authorList>
            <person name="Dmytrenko O."/>
            <person name="Russell S.L."/>
            <person name="Loo W.T."/>
            <person name="Fontanez K.M."/>
            <person name="Liao L."/>
            <person name="Roeselers G."/>
            <person name="Sharma R."/>
            <person name="Stewart F.J."/>
            <person name="Newton I.L."/>
            <person name="Woyke T."/>
            <person name="Wu D."/>
            <person name="Lang J.M."/>
            <person name="Eisen J.A."/>
            <person name="Cavanaugh C.M."/>
        </authorList>
    </citation>
    <scope>NUCLEOTIDE SEQUENCE [LARGE SCALE GENOMIC DNA]</scope>
    <source>
        <strain evidence="1 2">WH</strain>
    </source>
</reference>
<dbReference type="STRING" id="2340.JV46_00130"/>
<gene>
    <name evidence="1" type="ORF">JV46_00130</name>
</gene>
<organism evidence="1 2">
    <name type="scientific">Solemya velum gill symbiont</name>
    <dbReference type="NCBI Taxonomy" id="2340"/>
    <lineage>
        <taxon>Bacteria</taxon>
        <taxon>Pseudomonadati</taxon>
        <taxon>Pseudomonadota</taxon>
        <taxon>Gammaproteobacteria</taxon>
        <taxon>sulfur-oxidizing symbionts</taxon>
    </lineage>
</organism>
<evidence type="ECO:0000313" key="2">
    <source>
        <dbReference type="Proteomes" id="UP000030856"/>
    </source>
</evidence>
<accession>A0A0B0H193</accession>
<proteinExistence type="predicted"/>
<sequence length="48" mass="5736">MPVRRTQHKTIKVWALRARRKLSQALEDIKHKKKIVTEVENRAEIELS</sequence>
<evidence type="ECO:0000313" key="1">
    <source>
        <dbReference type="EMBL" id="KHF23983.1"/>
    </source>
</evidence>
<dbReference type="AlphaFoldDB" id="A0A0B0H193"/>